<gene>
    <name evidence="1" type="ORF">SAMN06264855_1202</name>
</gene>
<dbReference type="AlphaFoldDB" id="A0A238XMR2"/>
<accession>A0A238XMR2</accession>
<name>A0A238XMR2_HALVU</name>
<sequence length="41" mass="4726">MDMRYISFFTTSLLIEISYIIPPLTSITRVTTCVNCIRNTP</sequence>
<evidence type="ECO:0000313" key="1">
    <source>
        <dbReference type="EMBL" id="SNR59851.1"/>
    </source>
</evidence>
<protein>
    <submittedName>
        <fullName evidence="1">Uncharacterized protein</fullName>
    </submittedName>
</protein>
<organism evidence="1 2">
    <name type="scientific">Halorubrum vacuolatum</name>
    <name type="common">Natronobacterium vacuolatum</name>
    <dbReference type="NCBI Taxonomy" id="63740"/>
    <lineage>
        <taxon>Archaea</taxon>
        <taxon>Methanobacteriati</taxon>
        <taxon>Methanobacteriota</taxon>
        <taxon>Stenosarchaea group</taxon>
        <taxon>Halobacteria</taxon>
        <taxon>Halobacteriales</taxon>
        <taxon>Haloferacaceae</taxon>
        <taxon>Halorubrum</taxon>
    </lineage>
</organism>
<proteinExistence type="predicted"/>
<evidence type="ECO:0000313" key="2">
    <source>
        <dbReference type="Proteomes" id="UP000198397"/>
    </source>
</evidence>
<dbReference type="EMBL" id="FZNQ01000020">
    <property type="protein sequence ID" value="SNR59851.1"/>
    <property type="molecule type" value="Genomic_DNA"/>
</dbReference>
<keyword evidence="2" id="KW-1185">Reference proteome</keyword>
<reference evidence="1 2" key="1">
    <citation type="submission" date="2017-06" db="EMBL/GenBank/DDBJ databases">
        <authorList>
            <person name="Kim H.J."/>
            <person name="Triplett B.A."/>
        </authorList>
    </citation>
    <scope>NUCLEOTIDE SEQUENCE [LARGE SCALE GENOMIC DNA]</scope>
    <source>
        <strain evidence="1 2">DSM 8800</strain>
    </source>
</reference>
<dbReference type="Proteomes" id="UP000198397">
    <property type="component" value="Unassembled WGS sequence"/>
</dbReference>